<evidence type="ECO:0000313" key="2">
    <source>
        <dbReference type="EMBL" id="GAD53305.1"/>
    </source>
</evidence>
<dbReference type="PANTHER" id="PTHR42804">
    <property type="entry name" value="ALDEHYDE DEHYDROGENASE"/>
    <property type="match status" value="1"/>
</dbReference>
<keyword evidence="3" id="KW-1185">Reference proteome</keyword>
<dbReference type="InterPro" id="IPR016162">
    <property type="entry name" value="Ald_DH_N"/>
</dbReference>
<sequence>MGPQVSADERDASLEYIEIAADEGATLATGGGVPDGLEDGHFVEPTVFTDVEPDMRIAQEEVFGPVLAVIPVSSYEEGVAVANDVEYGLASSVVTDDHTEAKSFVDDAEAGVVKINEATTGLELHVPFGGFKDSSSETWREQGDAGLDFYSITKTVYENY</sequence>
<evidence type="ECO:0000259" key="1">
    <source>
        <dbReference type="Pfam" id="PF00171"/>
    </source>
</evidence>
<gene>
    <name evidence="2" type="ORF">MBEHAL_2065</name>
</gene>
<feature type="domain" description="Aldehyde dehydrogenase" evidence="1">
    <location>
        <begin position="1"/>
        <end position="156"/>
    </location>
</feature>
<proteinExistence type="predicted"/>
<dbReference type="InterPro" id="IPR015590">
    <property type="entry name" value="Aldehyde_DH_dom"/>
</dbReference>
<dbReference type="SUPFAM" id="SSF53720">
    <property type="entry name" value="ALDH-like"/>
    <property type="match status" value="1"/>
</dbReference>
<dbReference type="AlphaFoldDB" id="U2YWB4"/>
<name>U2YWB4_9EURY</name>
<dbReference type="InterPro" id="IPR016163">
    <property type="entry name" value="Ald_DH_C"/>
</dbReference>
<evidence type="ECO:0000313" key="3">
    <source>
        <dbReference type="Proteomes" id="UP000016986"/>
    </source>
</evidence>
<reference evidence="2 3" key="1">
    <citation type="submission" date="2013-09" db="EMBL/GenBank/DDBJ databases">
        <title>Whole genome sequencing of Halarchaeum acidiphilum strain MH1-52-1.</title>
        <authorList>
            <person name="Shimane Y."/>
            <person name="Minegishi H."/>
            <person name="Nishi S."/>
            <person name="Echigo A."/>
            <person name="Shuto A."/>
            <person name="Konishi M."/>
            <person name="Ito T."/>
            <person name="Ohkuma M."/>
            <person name="Ohta Y."/>
            <person name="Nagano Y."/>
            <person name="Tsubouchi T."/>
            <person name="Mori K."/>
            <person name="Usui K."/>
            <person name="Kamekura M."/>
            <person name="Usami R."/>
            <person name="Takaki Y."/>
            <person name="Hatada Y."/>
        </authorList>
    </citation>
    <scope>NUCLEOTIDE SEQUENCE [LARGE SCALE GENOMIC DNA]</scope>
    <source>
        <strain evidence="2 3">JCM 16109</strain>
    </source>
</reference>
<dbReference type="Gene3D" id="3.40.309.10">
    <property type="entry name" value="Aldehyde Dehydrogenase, Chain A, domain 2"/>
    <property type="match status" value="1"/>
</dbReference>
<organism evidence="2 3">
    <name type="scientific">Halarchaeum acidiphilum MH1-52-1</name>
    <dbReference type="NCBI Taxonomy" id="1261545"/>
    <lineage>
        <taxon>Archaea</taxon>
        <taxon>Methanobacteriati</taxon>
        <taxon>Methanobacteriota</taxon>
        <taxon>Stenosarchaea group</taxon>
        <taxon>Halobacteria</taxon>
        <taxon>Halobacteriales</taxon>
        <taxon>Halobacteriaceae</taxon>
    </lineage>
</organism>
<protein>
    <submittedName>
        <fullName evidence="2">Aldehyde dehydrogenase</fullName>
    </submittedName>
</protein>
<dbReference type="Pfam" id="PF00171">
    <property type="entry name" value="Aldedh"/>
    <property type="match status" value="1"/>
</dbReference>
<dbReference type="eggNOG" id="arCOG01252">
    <property type="taxonomic scope" value="Archaea"/>
</dbReference>
<accession>U2YWB4</accession>
<dbReference type="Proteomes" id="UP000016986">
    <property type="component" value="Unassembled WGS sequence"/>
</dbReference>
<dbReference type="GO" id="GO:0016620">
    <property type="term" value="F:oxidoreductase activity, acting on the aldehyde or oxo group of donors, NAD or NADP as acceptor"/>
    <property type="evidence" value="ECO:0007669"/>
    <property type="project" value="InterPro"/>
</dbReference>
<dbReference type="PANTHER" id="PTHR42804:SF1">
    <property type="entry name" value="ALDEHYDE DEHYDROGENASE-RELATED"/>
    <property type="match status" value="1"/>
</dbReference>
<dbReference type="EMBL" id="BATA01000058">
    <property type="protein sequence ID" value="GAD53305.1"/>
    <property type="molecule type" value="Genomic_DNA"/>
</dbReference>
<dbReference type="InterPro" id="IPR016161">
    <property type="entry name" value="Ald_DH/histidinol_DH"/>
</dbReference>
<dbReference type="Gene3D" id="3.40.605.10">
    <property type="entry name" value="Aldehyde Dehydrogenase, Chain A, domain 1"/>
    <property type="match status" value="1"/>
</dbReference>
<comment type="caution">
    <text evidence="2">The sequence shown here is derived from an EMBL/GenBank/DDBJ whole genome shotgun (WGS) entry which is preliminary data.</text>
</comment>